<accession>A0A0K8S3G4</accession>
<name>A0A0K8S3G4_LYGHE</name>
<protein>
    <recommendedName>
        <fullName evidence="3">Single domain-containing protein</fullName>
    </recommendedName>
</protein>
<keyword evidence="2" id="KW-0964">Secreted</keyword>
<dbReference type="SMART" id="SM01318">
    <property type="entry name" value="SVWC"/>
    <property type="match status" value="1"/>
</dbReference>
<comment type="subcellular location">
    <subcellularLocation>
        <location evidence="1">Secreted</location>
    </subcellularLocation>
</comment>
<evidence type="ECO:0000256" key="1">
    <source>
        <dbReference type="ARBA" id="ARBA00004613"/>
    </source>
</evidence>
<dbReference type="InterPro" id="IPR029277">
    <property type="entry name" value="SVWC_dom"/>
</dbReference>
<reference evidence="4" key="1">
    <citation type="submission" date="2014-09" db="EMBL/GenBank/DDBJ databases">
        <authorList>
            <person name="Magalhaes I.L.F."/>
            <person name="Oliveira U."/>
            <person name="Santos F.R."/>
            <person name="Vidigal T.H.D.A."/>
            <person name="Brescovit A.D."/>
            <person name="Santos A.J."/>
        </authorList>
    </citation>
    <scope>NUCLEOTIDE SEQUENCE</scope>
</reference>
<organism evidence="4">
    <name type="scientific">Lygus hesperus</name>
    <name type="common">Western plant bug</name>
    <dbReference type="NCBI Taxonomy" id="30085"/>
    <lineage>
        <taxon>Eukaryota</taxon>
        <taxon>Metazoa</taxon>
        <taxon>Ecdysozoa</taxon>
        <taxon>Arthropoda</taxon>
        <taxon>Hexapoda</taxon>
        <taxon>Insecta</taxon>
        <taxon>Pterygota</taxon>
        <taxon>Neoptera</taxon>
        <taxon>Paraneoptera</taxon>
        <taxon>Hemiptera</taxon>
        <taxon>Heteroptera</taxon>
        <taxon>Panheteroptera</taxon>
        <taxon>Cimicomorpha</taxon>
        <taxon>Miridae</taxon>
        <taxon>Mirini</taxon>
        <taxon>Lygus</taxon>
    </lineage>
</organism>
<dbReference type="EMBL" id="GBRD01017996">
    <property type="protein sequence ID" value="JAG47831.1"/>
    <property type="molecule type" value="Transcribed_RNA"/>
</dbReference>
<sequence length="112" mass="11977">GVASSATYLGKQEAMLNDVPDGKPMDNIAFIPRGDGKMDCDMNNHKFGVGESYSPPGTCMAMICKRDDRGVLSMEGKFCGTVQIGEGHSLPLIPDTSLPFPECCGVDLYGRN</sequence>
<evidence type="ECO:0000259" key="3">
    <source>
        <dbReference type="SMART" id="SM01318"/>
    </source>
</evidence>
<feature type="domain" description="Single" evidence="3">
    <location>
        <begin position="40"/>
        <end position="107"/>
    </location>
</feature>
<dbReference type="Pfam" id="PF15430">
    <property type="entry name" value="SVWC"/>
    <property type="match status" value="1"/>
</dbReference>
<feature type="non-terminal residue" evidence="4">
    <location>
        <position position="1"/>
    </location>
</feature>
<evidence type="ECO:0000256" key="2">
    <source>
        <dbReference type="ARBA" id="ARBA00022525"/>
    </source>
</evidence>
<proteinExistence type="predicted"/>
<dbReference type="AlphaFoldDB" id="A0A0K8S3G4"/>
<dbReference type="GO" id="GO:0005576">
    <property type="term" value="C:extracellular region"/>
    <property type="evidence" value="ECO:0007669"/>
    <property type="project" value="UniProtKB-SubCell"/>
</dbReference>
<evidence type="ECO:0000313" key="4">
    <source>
        <dbReference type="EMBL" id="JAG47831.1"/>
    </source>
</evidence>